<dbReference type="Proteomes" id="UP000246740">
    <property type="component" value="Unassembled WGS sequence"/>
</dbReference>
<dbReference type="Pfam" id="PF15341">
    <property type="entry name" value="SLX9"/>
    <property type="match status" value="1"/>
</dbReference>
<proteinExistence type="inferred from homology"/>
<evidence type="ECO:0000256" key="2">
    <source>
        <dbReference type="ARBA" id="ARBA00011022"/>
    </source>
</evidence>
<evidence type="ECO:0000256" key="1">
    <source>
        <dbReference type="ARBA" id="ARBA00004604"/>
    </source>
</evidence>
<dbReference type="GO" id="GO:0030688">
    <property type="term" value="C:preribosome, small subunit precursor"/>
    <property type="evidence" value="ECO:0007669"/>
    <property type="project" value="InterPro"/>
</dbReference>
<comment type="subcellular location">
    <subcellularLocation>
        <location evidence="1">Nucleus</location>
        <location evidence="1">Nucleolus</location>
    </subcellularLocation>
</comment>
<evidence type="ECO:0000313" key="6">
    <source>
        <dbReference type="EMBL" id="PWZ02673.1"/>
    </source>
</evidence>
<feature type="compositionally biased region" description="Acidic residues" evidence="5">
    <location>
        <begin position="107"/>
        <end position="126"/>
    </location>
</feature>
<organism evidence="6 7">
    <name type="scientific">Testicularia cyperi</name>
    <dbReference type="NCBI Taxonomy" id="1882483"/>
    <lineage>
        <taxon>Eukaryota</taxon>
        <taxon>Fungi</taxon>
        <taxon>Dikarya</taxon>
        <taxon>Basidiomycota</taxon>
        <taxon>Ustilaginomycotina</taxon>
        <taxon>Ustilaginomycetes</taxon>
        <taxon>Ustilaginales</taxon>
        <taxon>Anthracoideaceae</taxon>
        <taxon>Testicularia</taxon>
    </lineage>
</organism>
<accession>A0A317XY32</accession>
<dbReference type="InterPro" id="IPR028160">
    <property type="entry name" value="Slx9-like"/>
</dbReference>
<dbReference type="EMBL" id="KZ819188">
    <property type="protein sequence ID" value="PWZ02673.1"/>
    <property type="molecule type" value="Genomic_DNA"/>
</dbReference>
<keyword evidence="7" id="KW-1185">Reference proteome</keyword>
<feature type="region of interest" description="Disordered" evidence="5">
    <location>
        <begin position="59"/>
        <end position="184"/>
    </location>
</feature>
<feature type="region of interest" description="Disordered" evidence="5">
    <location>
        <begin position="1"/>
        <end position="39"/>
    </location>
</feature>
<dbReference type="STRING" id="1882483.A0A317XY32"/>
<reference evidence="6 7" key="1">
    <citation type="journal article" date="2018" name="Mol. Biol. Evol.">
        <title>Broad Genomic Sampling Reveals a Smut Pathogenic Ancestry of the Fungal Clade Ustilaginomycotina.</title>
        <authorList>
            <person name="Kijpornyongpan T."/>
            <person name="Mondo S.J."/>
            <person name="Barry K."/>
            <person name="Sandor L."/>
            <person name="Lee J."/>
            <person name="Lipzen A."/>
            <person name="Pangilinan J."/>
            <person name="LaButti K."/>
            <person name="Hainaut M."/>
            <person name="Henrissat B."/>
            <person name="Grigoriev I.V."/>
            <person name="Spatafora J.W."/>
            <person name="Aime M.C."/>
        </authorList>
    </citation>
    <scope>NUCLEOTIDE SEQUENCE [LARGE SCALE GENOMIC DNA]</scope>
    <source>
        <strain evidence="6 7">MCA 3645</strain>
    </source>
</reference>
<protein>
    <recommendedName>
        <fullName evidence="3">Ribosome biogenesis protein SLX9</fullName>
    </recommendedName>
</protein>
<dbReference type="InParanoid" id="A0A317XY32"/>
<name>A0A317XY32_9BASI</name>
<dbReference type="OrthoDB" id="18703at2759"/>
<comment type="similarity">
    <text evidence="2">Belongs to the SLX9 family.</text>
</comment>
<feature type="compositionally biased region" description="Low complexity" evidence="5">
    <location>
        <begin position="156"/>
        <end position="170"/>
    </location>
</feature>
<evidence type="ECO:0000256" key="3">
    <source>
        <dbReference type="ARBA" id="ARBA00021321"/>
    </source>
</evidence>
<dbReference type="GO" id="GO:0030686">
    <property type="term" value="C:90S preribosome"/>
    <property type="evidence" value="ECO:0007669"/>
    <property type="project" value="InterPro"/>
</dbReference>
<evidence type="ECO:0000256" key="5">
    <source>
        <dbReference type="SAM" id="MobiDB-lite"/>
    </source>
</evidence>
<dbReference type="AlphaFoldDB" id="A0A317XY32"/>
<evidence type="ECO:0000313" key="7">
    <source>
        <dbReference type="Proteomes" id="UP000246740"/>
    </source>
</evidence>
<gene>
    <name evidence="6" type="ORF">BCV70DRAFT_196915</name>
</gene>
<dbReference type="GO" id="GO:0005730">
    <property type="term" value="C:nucleolus"/>
    <property type="evidence" value="ECO:0007669"/>
    <property type="project" value="UniProtKB-SubCell"/>
</dbReference>
<keyword evidence="4" id="KW-0539">Nucleus</keyword>
<sequence>MVRADQGIRGRAAPRAKLRSSVTTSLKSKDAGTYAAPPVQHITKAAKRAMKRAELMTQVKNSADQKPSLLNLDKPMSKSSLRRLKRRQKEQLAGNSAGMQDLKDAMEEALDDAGDVDGDEDDDEDPDQGHNDFLDPAMDDEERLYPSAHDSRATAPVLVGGKPAKKGGAVSEKSKKKALSTERQRQNLILSDPAYAKNPFAALRLHAQNTLAFDKGSSTTKKHRNQFQDVDML</sequence>
<evidence type="ECO:0000256" key="4">
    <source>
        <dbReference type="ARBA" id="ARBA00023242"/>
    </source>
</evidence>
<dbReference type="GO" id="GO:0000462">
    <property type="term" value="P:maturation of SSU-rRNA from tricistronic rRNA transcript (SSU-rRNA, 5.8S rRNA, LSU-rRNA)"/>
    <property type="evidence" value="ECO:0007669"/>
    <property type="project" value="InterPro"/>
</dbReference>